<dbReference type="GO" id="GO:0008830">
    <property type="term" value="F:dTDP-4-dehydrorhamnose 3,5-epimerase activity"/>
    <property type="evidence" value="ECO:0007669"/>
    <property type="project" value="UniProtKB-UniRule"/>
</dbReference>
<dbReference type="GO" id="GO:0000271">
    <property type="term" value="P:polysaccharide biosynthetic process"/>
    <property type="evidence" value="ECO:0007669"/>
    <property type="project" value="TreeGrafter"/>
</dbReference>
<keyword evidence="9" id="KW-1185">Reference proteome</keyword>
<dbReference type="Pfam" id="PF00908">
    <property type="entry name" value="dTDP_sugar_isom"/>
    <property type="match status" value="1"/>
</dbReference>
<dbReference type="STRING" id="390270.SAMN04488005_1288"/>
<comment type="pathway">
    <text evidence="7">Carbohydrate biosynthesis; dTDP-L-rhamnose biosynthesis.</text>
</comment>
<feature type="active site" description="Proton acceptor" evidence="5">
    <location>
        <position position="64"/>
    </location>
</feature>
<dbReference type="AlphaFoldDB" id="A0A1I6G9J3"/>
<evidence type="ECO:0000256" key="3">
    <source>
        <dbReference type="ARBA" id="ARBA00012098"/>
    </source>
</evidence>
<evidence type="ECO:0000256" key="7">
    <source>
        <dbReference type="RuleBase" id="RU364069"/>
    </source>
</evidence>
<dbReference type="CDD" id="cd00438">
    <property type="entry name" value="cupin_RmlC"/>
    <property type="match status" value="1"/>
</dbReference>
<dbReference type="EC" id="5.1.3.13" evidence="3 7"/>
<organism evidence="8 9">
    <name type="scientific">Yoonia tamlensis</name>
    <dbReference type="NCBI Taxonomy" id="390270"/>
    <lineage>
        <taxon>Bacteria</taxon>
        <taxon>Pseudomonadati</taxon>
        <taxon>Pseudomonadota</taxon>
        <taxon>Alphaproteobacteria</taxon>
        <taxon>Rhodobacterales</taxon>
        <taxon>Paracoccaceae</taxon>
        <taxon>Yoonia</taxon>
    </lineage>
</organism>
<dbReference type="PANTHER" id="PTHR21047:SF2">
    <property type="entry name" value="THYMIDINE DIPHOSPHO-4-KETO-RHAMNOSE 3,5-EPIMERASE"/>
    <property type="match status" value="1"/>
</dbReference>
<comment type="function">
    <text evidence="2 7">Catalyzes the epimerization of the C3' and C5'positions of dTDP-6-deoxy-D-xylo-4-hexulose, forming dTDP-6-deoxy-L-lyxo-4-hexulose.</text>
</comment>
<dbReference type="InterPro" id="IPR011051">
    <property type="entry name" value="RmlC_Cupin_sf"/>
</dbReference>
<dbReference type="InterPro" id="IPR014710">
    <property type="entry name" value="RmlC-like_jellyroll"/>
</dbReference>
<evidence type="ECO:0000256" key="1">
    <source>
        <dbReference type="ARBA" id="ARBA00001298"/>
    </source>
</evidence>
<reference evidence="9" key="1">
    <citation type="submission" date="2016-10" db="EMBL/GenBank/DDBJ databases">
        <authorList>
            <person name="Varghese N."/>
            <person name="Submissions S."/>
        </authorList>
    </citation>
    <scope>NUCLEOTIDE SEQUENCE [LARGE SCALE GENOMIC DNA]</scope>
    <source>
        <strain evidence="9">DSM 26879</strain>
    </source>
</reference>
<feature type="active site" description="Proton donor" evidence="5">
    <location>
        <position position="134"/>
    </location>
</feature>
<dbReference type="Gene3D" id="2.60.120.10">
    <property type="entry name" value="Jelly Rolls"/>
    <property type="match status" value="1"/>
</dbReference>
<evidence type="ECO:0000313" key="9">
    <source>
        <dbReference type="Proteomes" id="UP000199478"/>
    </source>
</evidence>
<name>A0A1I6G9J3_9RHOB</name>
<dbReference type="NCBIfam" id="TIGR01221">
    <property type="entry name" value="rmlC"/>
    <property type="match status" value="1"/>
</dbReference>
<evidence type="ECO:0000256" key="5">
    <source>
        <dbReference type="PIRSR" id="PIRSR600888-1"/>
    </source>
</evidence>
<evidence type="ECO:0000313" key="8">
    <source>
        <dbReference type="EMBL" id="SFR38848.1"/>
    </source>
</evidence>
<evidence type="ECO:0000256" key="6">
    <source>
        <dbReference type="PIRSR" id="PIRSR600888-3"/>
    </source>
</evidence>
<dbReference type="EMBL" id="FOYP01000001">
    <property type="protein sequence ID" value="SFR38848.1"/>
    <property type="molecule type" value="Genomic_DNA"/>
</dbReference>
<dbReference type="UniPathway" id="UPA00124"/>
<comment type="catalytic activity">
    <reaction evidence="1 7">
        <text>dTDP-4-dehydro-6-deoxy-alpha-D-glucose = dTDP-4-dehydro-beta-L-rhamnose</text>
        <dbReference type="Rhea" id="RHEA:16969"/>
        <dbReference type="ChEBI" id="CHEBI:57649"/>
        <dbReference type="ChEBI" id="CHEBI:62830"/>
        <dbReference type="EC" id="5.1.3.13"/>
    </reaction>
</comment>
<gene>
    <name evidence="8" type="ORF">SAMN04488005_1288</name>
</gene>
<dbReference type="Proteomes" id="UP000199478">
    <property type="component" value="Unassembled WGS sequence"/>
</dbReference>
<keyword evidence="7" id="KW-0413">Isomerase</keyword>
<feature type="site" description="Participates in a stacking interaction with the thymidine ring of dTDP-4-oxo-6-deoxyglucose" evidence="6">
    <location>
        <position position="140"/>
    </location>
</feature>
<dbReference type="PANTHER" id="PTHR21047">
    <property type="entry name" value="DTDP-6-DEOXY-D-GLUCOSE-3,5 EPIMERASE"/>
    <property type="match status" value="1"/>
</dbReference>
<comment type="subunit">
    <text evidence="7">Homodimer.</text>
</comment>
<accession>A0A1I6G9J3</accession>
<protein>
    <recommendedName>
        <fullName evidence="4 7">dTDP-4-dehydrorhamnose 3,5-epimerase</fullName>
        <ecNumber evidence="3 7">5.1.3.13</ecNumber>
    </recommendedName>
    <alternativeName>
        <fullName evidence="7">Thymidine diphospho-4-keto-rhamnose 3,5-epimerase</fullName>
    </alternativeName>
</protein>
<dbReference type="OrthoDB" id="9800680at2"/>
<dbReference type="InterPro" id="IPR000888">
    <property type="entry name" value="RmlC-like"/>
</dbReference>
<dbReference type="GO" id="GO:0005829">
    <property type="term" value="C:cytosol"/>
    <property type="evidence" value="ECO:0007669"/>
    <property type="project" value="TreeGrafter"/>
</dbReference>
<comment type="similarity">
    <text evidence="7">Belongs to the dTDP-4-dehydrorhamnose 3,5-epimerase family.</text>
</comment>
<sequence>MAISVRKLTLPELVVIQPKRFGDARGYFEETWSRRDLQGVGIAVDFVQDNHSLSEAKGTLRGLHFQTPPSAQDKLVRCTNGAIFDVAVDIRRGSPTYGAWAGVELSAQTGEQLFVPKGFAHGFVTLEPHTEVQYKCSDYYDPACDRSISWDSLNIDWPLSTATVISAKDAVAPAFDAFVSPFTFGPDQ</sequence>
<dbReference type="GO" id="GO:0019305">
    <property type="term" value="P:dTDP-rhamnose biosynthetic process"/>
    <property type="evidence" value="ECO:0007669"/>
    <property type="project" value="UniProtKB-UniRule"/>
</dbReference>
<evidence type="ECO:0000256" key="2">
    <source>
        <dbReference type="ARBA" id="ARBA00001997"/>
    </source>
</evidence>
<evidence type="ECO:0000256" key="4">
    <source>
        <dbReference type="ARBA" id="ARBA00019595"/>
    </source>
</evidence>
<dbReference type="SUPFAM" id="SSF51182">
    <property type="entry name" value="RmlC-like cupins"/>
    <property type="match status" value="1"/>
</dbReference>
<proteinExistence type="inferred from homology"/>